<reference evidence="2 3" key="1">
    <citation type="submission" date="2019-05" db="EMBL/GenBank/DDBJ databases">
        <title>Another draft genome of Portunus trituberculatus and its Hox gene families provides insights of decapod evolution.</title>
        <authorList>
            <person name="Jeong J.-H."/>
            <person name="Song I."/>
            <person name="Kim S."/>
            <person name="Choi T."/>
            <person name="Kim D."/>
            <person name="Ryu S."/>
            <person name="Kim W."/>
        </authorList>
    </citation>
    <scope>NUCLEOTIDE SEQUENCE [LARGE SCALE GENOMIC DNA]</scope>
    <source>
        <tissue evidence="2">Muscle</tissue>
    </source>
</reference>
<proteinExistence type="predicted"/>
<evidence type="ECO:0000256" key="1">
    <source>
        <dbReference type="SAM" id="MobiDB-lite"/>
    </source>
</evidence>
<keyword evidence="3" id="KW-1185">Reference proteome</keyword>
<dbReference type="EMBL" id="VSRR010024775">
    <property type="protein sequence ID" value="MPC66451.1"/>
    <property type="molecule type" value="Genomic_DNA"/>
</dbReference>
<feature type="region of interest" description="Disordered" evidence="1">
    <location>
        <begin position="51"/>
        <end position="77"/>
    </location>
</feature>
<evidence type="ECO:0000313" key="2">
    <source>
        <dbReference type="EMBL" id="MPC66451.1"/>
    </source>
</evidence>
<feature type="compositionally biased region" description="Basic and acidic residues" evidence="1">
    <location>
        <begin position="55"/>
        <end position="77"/>
    </location>
</feature>
<protein>
    <submittedName>
        <fullName evidence="2">Uncharacterized protein</fullName>
    </submittedName>
</protein>
<accession>A0A5B7H1M1</accession>
<organism evidence="2 3">
    <name type="scientific">Portunus trituberculatus</name>
    <name type="common">Swimming crab</name>
    <name type="synonym">Neptunus trituberculatus</name>
    <dbReference type="NCBI Taxonomy" id="210409"/>
    <lineage>
        <taxon>Eukaryota</taxon>
        <taxon>Metazoa</taxon>
        <taxon>Ecdysozoa</taxon>
        <taxon>Arthropoda</taxon>
        <taxon>Crustacea</taxon>
        <taxon>Multicrustacea</taxon>
        <taxon>Malacostraca</taxon>
        <taxon>Eumalacostraca</taxon>
        <taxon>Eucarida</taxon>
        <taxon>Decapoda</taxon>
        <taxon>Pleocyemata</taxon>
        <taxon>Brachyura</taxon>
        <taxon>Eubrachyura</taxon>
        <taxon>Portunoidea</taxon>
        <taxon>Portunidae</taxon>
        <taxon>Portuninae</taxon>
        <taxon>Portunus</taxon>
    </lineage>
</organism>
<sequence>MLVPGKRIGKGGREVGAREVMKTIGRGMVRKGIGGGSGYVVVGMGTEEVAKKKREHNDMKGVGGREEEKEEEKTREY</sequence>
<dbReference type="AlphaFoldDB" id="A0A5B7H1M1"/>
<gene>
    <name evidence="2" type="ORF">E2C01_060599</name>
</gene>
<name>A0A5B7H1M1_PORTR</name>
<dbReference type="Proteomes" id="UP000324222">
    <property type="component" value="Unassembled WGS sequence"/>
</dbReference>
<evidence type="ECO:0000313" key="3">
    <source>
        <dbReference type="Proteomes" id="UP000324222"/>
    </source>
</evidence>
<comment type="caution">
    <text evidence="2">The sequence shown here is derived from an EMBL/GenBank/DDBJ whole genome shotgun (WGS) entry which is preliminary data.</text>
</comment>